<dbReference type="Gene3D" id="3.20.20.80">
    <property type="entry name" value="Glycosidases"/>
    <property type="match status" value="1"/>
</dbReference>
<accession>A0A517SNI3</accession>
<dbReference type="Proteomes" id="UP000315003">
    <property type="component" value="Chromosome"/>
</dbReference>
<evidence type="ECO:0000313" key="4">
    <source>
        <dbReference type="Proteomes" id="UP000315003"/>
    </source>
</evidence>
<proteinExistence type="predicted"/>
<protein>
    <recommendedName>
        <fullName evidence="2">DUF5722 domain-containing protein</fullName>
    </recommendedName>
</protein>
<feature type="signal peptide" evidence="1">
    <location>
        <begin position="1"/>
        <end position="21"/>
    </location>
</feature>
<evidence type="ECO:0000256" key="1">
    <source>
        <dbReference type="SAM" id="SignalP"/>
    </source>
</evidence>
<feature type="chain" id="PRO_5022155539" description="DUF5722 domain-containing protein" evidence="1">
    <location>
        <begin position="22"/>
        <end position="711"/>
    </location>
</feature>
<keyword evidence="1" id="KW-0732">Signal</keyword>
<gene>
    <name evidence="3" type="ORF">SV7mr_01710</name>
</gene>
<reference evidence="3 4" key="1">
    <citation type="submission" date="2019-02" db="EMBL/GenBank/DDBJ databases">
        <title>Deep-cultivation of Planctomycetes and their phenomic and genomic characterization uncovers novel biology.</title>
        <authorList>
            <person name="Wiegand S."/>
            <person name="Jogler M."/>
            <person name="Boedeker C."/>
            <person name="Pinto D."/>
            <person name="Vollmers J."/>
            <person name="Rivas-Marin E."/>
            <person name="Kohn T."/>
            <person name="Peeters S.H."/>
            <person name="Heuer A."/>
            <person name="Rast P."/>
            <person name="Oberbeckmann S."/>
            <person name="Bunk B."/>
            <person name="Jeske O."/>
            <person name="Meyerdierks A."/>
            <person name="Storesund J.E."/>
            <person name="Kallscheuer N."/>
            <person name="Luecker S."/>
            <person name="Lage O.M."/>
            <person name="Pohl T."/>
            <person name="Merkel B.J."/>
            <person name="Hornburger P."/>
            <person name="Mueller R.-W."/>
            <person name="Bruemmer F."/>
            <person name="Labrenz M."/>
            <person name="Spormann A.M."/>
            <person name="Op den Camp H."/>
            <person name="Overmann J."/>
            <person name="Amann R."/>
            <person name="Jetten M.S.M."/>
            <person name="Mascher T."/>
            <person name="Medema M.H."/>
            <person name="Devos D.P."/>
            <person name="Kaster A.-K."/>
            <person name="Ovreas L."/>
            <person name="Rohde M."/>
            <person name="Galperin M.Y."/>
            <person name="Jogler C."/>
        </authorList>
    </citation>
    <scope>NUCLEOTIDE SEQUENCE [LARGE SCALE GENOMIC DNA]</scope>
    <source>
        <strain evidence="3 4">SV_7m_r</strain>
    </source>
</reference>
<name>A0A517SNI3_9BACT</name>
<sequence length="711" mass="79977" precursor="true">MKHWVTIGLLSLIFWAPALLAQSTTPQSLRPIPLVSLLAGRGVNQITVTEGQQGVYQLITTGTDPYFQIDLPALKPVSQSQPRPWILQLEYFCPAGIKNLQWRSGKTLHSPQAASLPNLMPAEGWTEYKINLTDLDPDSCNSMRPFPARIDLGQQANVRLRLRNVQVRPMSDPEYQQVQQAAARIAAKEQLAKEIQNYLHRQWPGSIHQFQLHGQTATLQGSIPADKQGDYFLVPRLAHQMSVSPASQEELDQAITVPIDPDGNWSTTIKAADHPVLFLAGNRMQLHRRDEHTWKPVSEAVYASRLHTDTGLAPAPKLQAAKGLTCITPRFQAQQLRDLGLQHASVNAAIHSLISDTPHPNWPAVTLRGKRWWLNPQAVHHLDHSVRIARDAGATVAMIVLIPAPGNRGPGNPASLLAHPESDSAGAYAMPNLTTKPAVERYRASIEVLAQRYGGGPGSVARADHWIIHNEVDYGWQWTNMGPQPMELFMDHYVRSMRIVQQSVQQHNPHAYTFISLTHRWNIKENVHWKTYAPKAMVEHLIDLNQCEGDFAWGLAYHPYPQSLWNANTWDDTQVEDHFETKLITIKNLQVLDRWMHQTKMRRSDGSLRPVICSEQGFHANPDDPAALMMQSAALLYTWKKLRQCPSILAFDYHRPNDHPGEGGLLLGLRTYPTADEPIGKAKPAWDTYQAIGTEREPQLIKQSQHLWSGK</sequence>
<dbReference type="EMBL" id="CP036272">
    <property type="protein sequence ID" value="QDT57687.1"/>
    <property type="molecule type" value="Genomic_DNA"/>
</dbReference>
<evidence type="ECO:0000313" key="3">
    <source>
        <dbReference type="EMBL" id="QDT57687.1"/>
    </source>
</evidence>
<dbReference type="SUPFAM" id="SSF51445">
    <property type="entry name" value="(Trans)glycosidases"/>
    <property type="match status" value="1"/>
</dbReference>
<dbReference type="InterPro" id="IPR043780">
    <property type="entry name" value="DUF5722"/>
</dbReference>
<dbReference type="InterPro" id="IPR017853">
    <property type="entry name" value="GH"/>
</dbReference>
<feature type="domain" description="DUF5722" evidence="2">
    <location>
        <begin position="315"/>
        <end position="705"/>
    </location>
</feature>
<dbReference type="AlphaFoldDB" id="A0A517SNI3"/>
<dbReference type="Pfam" id="PF18989">
    <property type="entry name" value="DUF5722"/>
    <property type="match status" value="1"/>
</dbReference>
<organism evidence="3 4">
    <name type="scientific">Stieleria bergensis</name>
    <dbReference type="NCBI Taxonomy" id="2528025"/>
    <lineage>
        <taxon>Bacteria</taxon>
        <taxon>Pseudomonadati</taxon>
        <taxon>Planctomycetota</taxon>
        <taxon>Planctomycetia</taxon>
        <taxon>Pirellulales</taxon>
        <taxon>Pirellulaceae</taxon>
        <taxon>Stieleria</taxon>
    </lineage>
</organism>
<keyword evidence="4" id="KW-1185">Reference proteome</keyword>
<evidence type="ECO:0000259" key="2">
    <source>
        <dbReference type="Pfam" id="PF18989"/>
    </source>
</evidence>